<keyword evidence="10" id="KW-1185">Reference proteome</keyword>
<feature type="binding site" evidence="7">
    <location>
        <position position="200"/>
    </location>
    <ligand>
        <name>GTP</name>
        <dbReference type="ChEBI" id="CHEBI:37565"/>
    </ligand>
</feature>
<dbReference type="EMBL" id="NCKV01004254">
    <property type="protein sequence ID" value="RWS24929.1"/>
    <property type="molecule type" value="Genomic_DNA"/>
</dbReference>
<feature type="binding site" evidence="7">
    <location>
        <begin position="62"/>
        <end position="64"/>
    </location>
    <ligand>
        <name>AMP</name>
        <dbReference type="ChEBI" id="CHEBI:456215"/>
    </ligand>
</feature>
<dbReference type="EC" id="2.7.4.10" evidence="7"/>
<gene>
    <name evidence="9" type="ORF">B4U80_00106</name>
</gene>
<comment type="caution">
    <text evidence="7">Lacks conserved residue(s) required for the propagation of feature annotation.</text>
</comment>
<reference evidence="9 10" key="1">
    <citation type="journal article" date="2018" name="Gigascience">
        <title>Genomes of trombidid mites reveal novel predicted allergens and laterally-transferred genes associated with secondary metabolism.</title>
        <authorList>
            <person name="Dong X."/>
            <person name="Chaisiri K."/>
            <person name="Xia D."/>
            <person name="Armstrong S.D."/>
            <person name="Fang Y."/>
            <person name="Donnelly M.J."/>
            <person name="Kadowaki T."/>
            <person name="McGarry J.W."/>
            <person name="Darby A.C."/>
            <person name="Makepeace B.L."/>
        </authorList>
    </citation>
    <scope>NUCLEOTIDE SEQUENCE [LARGE SCALE GENOMIC DNA]</scope>
    <source>
        <strain evidence="9">UoL-UT</strain>
    </source>
</reference>
<dbReference type="InterPro" id="IPR007862">
    <property type="entry name" value="Adenylate_kinase_lid-dom"/>
</dbReference>
<dbReference type="GO" id="GO:0006172">
    <property type="term" value="P:ADP biosynthetic process"/>
    <property type="evidence" value="ECO:0007669"/>
    <property type="project" value="UniProtKB-UniRule"/>
</dbReference>
<dbReference type="STRING" id="299467.A0A443SBL1"/>
<evidence type="ECO:0000313" key="9">
    <source>
        <dbReference type="EMBL" id="RWS24929.1"/>
    </source>
</evidence>
<feature type="binding site" evidence="7">
    <location>
        <begin position="90"/>
        <end position="93"/>
    </location>
    <ligand>
        <name>AMP</name>
        <dbReference type="ChEBI" id="CHEBI:456215"/>
    </ligand>
</feature>
<keyword evidence="6 7" id="KW-0342">GTP-binding</keyword>
<dbReference type="GO" id="GO:0046899">
    <property type="term" value="F:nucleoside triphosphate adenylate kinase activity"/>
    <property type="evidence" value="ECO:0007669"/>
    <property type="project" value="UniProtKB-UniRule"/>
</dbReference>
<organism evidence="9 10">
    <name type="scientific">Leptotrombidium deliense</name>
    <dbReference type="NCBI Taxonomy" id="299467"/>
    <lineage>
        <taxon>Eukaryota</taxon>
        <taxon>Metazoa</taxon>
        <taxon>Ecdysozoa</taxon>
        <taxon>Arthropoda</taxon>
        <taxon>Chelicerata</taxon>
        <taxon>Arachnida</taxon>
        <taxon>Acari</taxon>
        <taxon>Acariformes</taxon>
        <taxon>Trombidiformes</taxon>
        <taxon>Prostigmata</taxon>
        <taxon>Anystina</taxon>
        <taxon>Parasitengona</taxon>
        <taxon>Trombiculoidea</taxon>
        <taxon>Trombiculidae</taxon>
        <taxon>Leptotrombidium</taxon>
    </lineage>
</organism>
<dbReference type="OrthoDB" id="439792at2759"/>
<dbReference type="GO" id="GO:0046039">
    <property type="term" value="P:GTP metabolic process"/>
    <property type="evidence" value="ECO:0007669"/>
    <property type="project" value="UniProtKB-UniRule"/>
</dbReference>
<feature type="binding site" evidence="7">
    <location>
        <position position="171"/>
    </location>
    <ligand>
        <name>AMP</name>
        <dbReference type="ChEBI" id="CHEBI:456215"/>
    </ligand>
</feature>
<evidence type="ECO:0000256" key="6">
    <source>
        <dbReference type="ARBA" id="ARBA00023134"/>
    </source>
</evidence>
<dbReference type="GO" id="GO:0005759">
    <property type="term" value="C:mitochondrial matrix"/>
    <property type="evidence" value="ECO:0007669"/>
    <property type="project" value="UniProtKB-SubCell"/>
</dbReference>
<dbReference type="FunFam" id="3.40.50.300:FF:000106">
    <property type="entry name" value="Adenylate kinase mitochondrial"/>
    <property type="match status" value="1"/>
</dbReference>
<dbReference type="GO" id="GO:0046041">
    <property type="term" value="P:ITP metabolic process"/>
    <property type="evidence" value="ECO:0007669"/>
    <property type="project" value="UniProtKB-UniRule"/>
</dbReference>
<dbReference type="PANTHER" id="PTHR23359">
    <property type="entry name" value="NUCLEOTIDE KINASE"/>
    <property type="match status" value="1"/>
</dbReference>
<comment type="function">
    <text evidence="7">Involved in maintaining the homeostasis of cellular nucleotides by catalyzing the interconversion of nucleoside phosphates. Has GTP:AMP phosphotransferase and ITP:AMP phosphotransferase activities.</text>
</comment>
<dbReference type="HAMAP" id="MF_03169">
    <property type="entry name" value="Adenylate_kinase_AK3"/>
    <property type="match status" value="1"/>
</dbReference>
<dbReference type="Pfam" id="PF05191">
    <property type="entry name" value="ADK_lid"/>
    <property type="match status" value="1"/>
</dbReference>
<dbReference type="InterPro" id="IPR036193">
    <property type="entry name" value="ADK_active_lid_dom_sf"/>
</dbReference>
<dbReference type="VEuPathDB" id="VectorBase:LDEU007112"/>
<feature type="binding site" evidence="7">
    <location>
        <position position="160"/>
    </location>
    <ligand>
        <name>AMP</name>
        <dbReference type="ChEBI" id="CHEBI:456215"/>
    </ligand>
</feature>
<name>A0A443SBL1_9ACAR</name>
<comment type="caution">
    <text evidence="9">The sequence shown here is derived from an EMBL/GenBank/DDBJ whole genome shotgun (WGS) entry which is preliminary data.</text>
</comment>
<dbReference type="InterPro" id="IPR028586">
    <property type="entry name" value="AK3/Ak4_mitochondrial"/>
</dbReference>
<dbReference type="GO" id="GO:0046033">
    <property type="term" value="P:AMP metabolic process"/>
    <property type="evidence" value="ECO:0007669"/>
    <property type="project" value="UniProtKB-UniRule"/>
</dbReference>
<evidence type="ECO:0000256" key="2">
    <source>
        <dbReference type="ARBA" id="ARBA00022679"/>
    </source>
</evidence>
<dbReference type="NCBIfam" id="TIGR01351">
    <property type="entry name" value="adk"/>
    <property type="match status" value="1"/>
</dbReference>
<sequence length="220" mass="25102">MTSKLMKMIIMGPPGSGKGTISSRIVRDFGLKYIACGDLLRHEIEAKTVIGLKAKQFIDHGNLVPDEVTTGLIQNELKSKYFSCSWLLDGFPRTVKQADSLTKIVTIDTAINLDVPEEEILTRLTGRMVHIASGRIYHNTYNPPKRAGLDDVTGEKLVVRNDDEPDVVKKRLKSYYEQTAPVLNYYRNRNLLIEFQGTRSDEIYPRVKKYLQQLFESRHN</sequence>
<evidence type="ECO:0000256" key="3">
    <source>
        <dbReference type="ARBA" id="ARBA00022741"/>
    </source>
</evidence>
<keyword evidence="5 7" id="KW-0496">Mitochondrion</keyword>
<comment type="catalytic activity">
    <reaction evidence="7">
        <text>a ribonucleoside 5'-triphosphate + AMP = a ribonucleoside 5'-diphosphate + ADP</text>
        <dbReference type="Rhea" id="RHEA:13749"/>
        <dbReference type="ChEBI" id="CHEBI:57930"/>
        <dbReference type="ChEBI" id="CHEBI:61557"/>
        <dbReference type="ChEBI" id="CHEBI:456215"/>
        <dbReference type="ChEBI" id="CHEBI:456216"/>
        <dbReference type="EC" id="2.7.4.10"/>
    </reaction>
</comment>
<dbReference type="InterPro" id="IPR000850">
    <property type="entry name" value="Adenylat/UMP-CMP_kin"/>
</dbReference>
<feature type="region of interest" description="NMPbind" evidence="7">
    <location>
        <begin position="35"/>
        <end position="64"/>
    </location>
</feature>
<accession>A0A443SBL1</accession>
<comment type="subunit">
    <text evidence="7">Monomer.</text>
</comment>
<evidence type="ECO:0000259" key="8">
    <source>
        <dbReference type="Pfam" id="PF05191"/>
    </source>
</evidence>
<dbReference type="SUPFAM" id="SSF52540">
    <property type="entry name" value="P-loop containing nucleoside triphosphate hydrolases"/>
    <property type="match status" value="1"/>
</dbReference>
<dbReference type="PRINTS" id="PR00094">
    <property type="entry name" value="ADENYLTKNASE"/>
</dbReference>
<dbReference type="HAMAP" id="MF_00235">
    <property type="entry name" value="Adenylate_kinase_Adk"/>
    <property type="match status" value="1"/>
</dbReference>
<keyword evidence="3 7" id="KW-0547">Nucleotide-binding</keyword>
<feature type="binding site" evidence="7">
    <location>
        <begin position="136"/>
        <end position="137"/>
    </location>
    <ligand>
        <name>GTP</name>
        <dbReference type="ChEBI" id="CHEBI:37565"/>
    </ligand>
</feature>
<protein>
    <recommendedName>
        <fullName evidence="7">GTP:AMP phosphotransferase, mitochondrial</fullName>
        <ecNumber evidence="7">2.7.4.10</ecNumber>
    </recommendedName>
    <alternativeName>
        <fullName evidence="7">Adenylate kinase 3</fullName>
        <shortName evidence="7">AK 3</shortName>
    </alternativeName>
</protein>
<evidence type="ECO:0000256" key="1">
    <source>
        <dbReference type="ARBA" id="ARBA00004305"/>
    </source>
</evidence>
<feature type="binding site" evidence="7">
    <location>
        <position position="97"/>
    </location>
    <ligand>
        <name>AMP</name>
        <dbReference type="ChEBI" id="CHEBI:456215"/>
    </ligand>
</feature>
<dbReference type="GO" id="GO:0005524">
    <property type="term" value="F:ATP binding"/>
    <property type="evidence" value="ECO:0007669"/>
    <property type="project" value="InterPro"/>
</dbReference>
<keyword evidence="2 7" id="KW-0808">Transferase</keyword>
<comment type="similarity">
    <text evidence="7">Belongs to the adenylate kinase family. AK3 subfamily.</text>
</comment>
<dbReference type="Gene3D" id="3.40.50.300">
    <property type="entry name" value="P-loop containing nucleotide triphosphate hydrolases"/>
    <property type="match status" value="1"/>
</dbReference>
<dbReference type="InterPro" id="IPR006259">
    <property type="entry name" value="Adenyl_kin_sub"/>
</dbReference>
<comment type="domain">
    <text evidence="7">Consists of three domains, a large central CORE domain and two small peripheral domains, NMPbind and LID, which undergo movements during catalysis. The LID domain closes over the site of phosphoryl transfer upon GTP binding. Assembling and dissambling the active center during each catalytic cycle provides an effective means to prevent GTP hydrolysis.</text>
</comment>
<dbReference type="GO" id="GO:0004017">
    <property type="term" value="F:AMP kinase activity"/>
    <property type="evidence" value="ECO:0007669"/>
    <property type="project" value="InterPro"/>
</dbReference>
<dbReference type="Pfam" id="PF00406">
    <property type="entry name" value="ADK"/>
    <property type="match status" value="1"/>
</dbReference>
<evidence type="ECO:0000256" key="5">
    <source>
        <dbReference type="ARBA" id="ARBA00023128"/>
    </source>
</evidence>
<evidence type="ECO:0000256" key="7">
    <source>
        <dbReference type="HAMAP-Rule" id="MF_03169"/>
    </source>
</evidence>
<dbReference type="AlphaFoldDB" id="A0A443SBL1"/>
<keyword evidence="4 7" id="KW-0418">Kinase</keyword>
<dbReference type="PROSITE" id="PS00113">
    <property type="entry name" value="ADENYLATE_KINASE"/>
    <property type="match status" value="1"/>
</dbReference>
<dbReference type="Proteomes" id="UP000288716">
    <property type="component" value="Unassembled WGS sequence"/>
</dbReference>
<feature type="domain" description="Adenylate kinase active site lid" evidence="8">
    <location>
        <begin position="127"/>
        <end position="162"/>
    </location>
</feature>
<comment type="subcellular location">
    <subcellularLocation>
        <location evidence="1 7">Mitochondrion matrix</location>
    </subcellularLocation>
</comment>
<dbReference type="InterPro" id="IPR033690">
    <property type="entry name" value="Adenylat_kinase_CS"/>
</dbReference>
<evidence type="ECO:0000313" key="10">
    <source>
        <dbReference type="Proteomes" id="UP000288716"/>
    </source>
</evidence>
<dbReference type="InterPro" id="IPR027417">
    <property type="entry name" value="P-loop_NTPase"/>
</dbReference>
<feature type="region of interest" description="LID" evidence="7">
    <location>
        <begin position="126"/>
        <end position="163"/>
    </location>
</feature>
<feature type="binding site" evidence="7">
    <location>
        <begin position="15"/>
        <end position="20"/>
    </location>
    <ligand>
        <name>GTP</name>
        <dbReference type="ChEBI" id="CHEBI:37565"/>
    </ligand>
</feature>
<evidence type="ECO:0000256" key="4">
    <source>
        <dbReference type="ARBA" id="ARBA00022777"/>
    </source>
</evidence>
<dbReference type="SUPFAM" id="SSF57774">
    <property type="entry name" value="Microbial and mitochondrial ADK, insert 'zinc finger' domain"/>
    <property type="match status" value="1"/>
</dbReference>
<feature type="binding site" evidence="7">
    <location>
        <position position="41"/>
    </location>
    <ligand>
        <name>AMP</name>
        <dbReference type="ChEBI" id="CHEBI:456215"/>
    </ligand>
</feature>
<dbReference type="GO" id="GO:0005525">
    <property type="term" value="F:GTP binding"/>
    <property type="evidence" value="ECO:0007669"/>
    <property type="project" value="UniProtKB-KW"/>
</dbReference>
<feature type="binding site" evidence="7">
    <location>
        <position position="127"/>
    </location>
    <ligand>
        <name>GTP</name>
        <dbReference type="ChEBI" id="CHEBI:37565"/>
    </ligand>
</feature>
<dbReference type="CDD" id="cd01428">
    <property type="entry name" value="ADK"/>
    <property type="match status" value="1"/>
</dbReference>
<proteinExistence type="inferred from homology"/>